<proteinExistence type="predicted"/>
<sequence>MNKSTRQAVVDIIDSRFTAICENFSDTLRGELVMAIDLAGLTGAIGLVEQRTYTERLNRIIARDHEQWMEMHGRVA</sequence>
<accession>A0A179S421</accession>
<dbReference type="EMBL" id="CP059052">
    <property type="protein sequence ID" value="QLJ16238.1"/>
    <property type="molecule type" value="Genomic_DNA"/>
</dbReference>
<dbReference type="RefSeq" id="WP_064491400.1">
    <property type="nucleotide sequence ID" value="NZ_CP059052.1"/>
</dbReference>
<dbReference type="AlphaFoldDB" id="A0A179S421"/>
<gene>
    <name evidence="1" type="ORF">H0H12_10075</name>
</gene>
<protein>
    <submittedName>
        <fullName evidence="1">Uncharacterized protein</fullName>
    </submittedName>
</protein>
<evidence type="ECO:0000313" key="2">
    <source>
        <dbReference type="Proteomes" id="UP000510934"/>
    </source>
</evidence>
<reference evidence="1 2" key="1">
    <citation type="journal article" date="2009" name="Mikrobiologiia">
        <title>[Phenanthren biodegradation and interaction of Pseudomonas putida BS3701 and Burkholderia sp.BS3702 in plant rhizosphere].</title>
        <authorList>
            <person name="Ovchinnikova A.A."/>
            <person name="Vetrova A.A."/>
            <person name="Filonov A.E."/>
            <person name="Boronin A.M."/>
        </authorList>
    </citation>
    <scope>NUCLEOTIDE SEQUENCE [LARGE SCALE GENOMIC DNA]</scope>
    <source>
        <strain evidence="1 2">BS3701</strain>
    </source>
</reference>
<dbReference type="Proteomes" id="UP000510934">
    <property type="component" value="Chromosome"/>
</dbReference>
<organism evidence="1 2">
    <name type="scientific">Pseudomonas putida</name>
    <name type="common">Arthrobacter siderocapsulatus</name>
    <dbReference type="NCBI Taxonomy" id="303"/>
    <lineage>
        <taxon>Bacteria</taxon>
        <taxon>Pseudomonadati</taxon>
        <taxon>Pseudomonadota</taxon>
        <taxon>Gammaproteobacteria</taxon>
        <taxon>Pseudomonadales</taxon>
        <taxon>Pseudomonadaceae</taxon>
        <taxon>Pseudomonas</taxon>
    </lineage>
</organism>
<evidence type="ECO:0000313" key="1">
    <source>
        <dbReference type="EMBL" id="QLJ16238.1"/>
    </source>
</evidence>
<name>A0A179S421_PSEPU</name>